<dbReference type="InterPro" id="IPR045122">
    <property type="entry name" value="Csc1-like"/>
</dbReference>
<reference evidence="12" key="1">
    <citation type="submission" date="2021-01" db="EMBL/GenBank/DDBJ databases">
        <authorList>
            <person name="Corre E."/>
            <person name="Pelletier E."/>
            <person name="Niang G."/>
            <person name="Scheremetjew M."/>
            <person name="Finn R."/>
            <person name="Kale V."/>
            <person name="Holt S."/>
            <person name="Cochrane G."/>
            <person name="Meng A."/>
            <person name="Brown T."/>
            <person name="Cohen L."/>
        </authorList>
    </citation>
    <scope>NUCLEOTIDE SEQUENCE</scope>
    <source>
        <strain evidence="12">CCMP3105</strain>
    </source>
</reference>
<evidence type="ECO:0000256" key="1">
    <source>
        <dbReference type="ARBA" id="ARBA00004141"/>
    </source>
</evidence>
<evidence type="ECO:0000259" key="11">
    <source>
        <dbReference type="Pfam" id="PF14703"/>
    </source>
</evidence>
<feature type="transmembrane region" description="Helical" evidence="8">
    <location>
        <begin position="628"/>
        <end position="650"/>
    </location>
</feature>
<protein>
    <recommendedName>
        <fullName evidence="13">CSC1/OSCA1-like 7TM region domain-containing protein</fullName>
    </recommendedName>
</protein>
<evidence type="ECO:0000313" key="12">
    <source>
        <dbReference type="EMBL" id="CAE4570699.1"/>
    </source>
</evidence>
<evidence type="ECO:0000256" key="5">
    <source>
        <dbReference type="ARBA" id="ARBA00022989"/>
    </source>
</evidence>
<accession>A0A7S4Q2T9</accession>
<evidence type="ECO:0000259" key="10">
    <source>
        <dbReference type="Pfam" id="PF13967"/>
    </source>
</evidence>
<dbReference type="AlphaFoldDB" id="A0A7S4Q2T9"/>
<evidence type="ECO:0000256" key="8">
    <source>
        <dbReference type="SAM" id="Phobius"/>
    </source>
</evidence>
<evidence type="ECO:0000256" key="4">
    <source>
        <dbReference type="ARBA" id="ARBA00022692"/>
    </source>
</evidence>
<evidence type="ECO:0000259" key="9">
    <source>
        <dbReference type="Pfam" id="PF02714"/>
    </source>
</evidence>
<dbReference type="Pfam" id="PF13967">
    <property type="entry name" value="RSN1_TM"/>
    <property type="match status" value="1"/>
</dbReference>
<comment type="similarity">
    <text evidence="2">Belongs to the CSC1 (TC 1.A.17) family.</text>
</comment>
<dbReference type="InterPro" id="IPR032880">
    <property type="entry name" value="CSC1/OSCA1-like_N"/>
</dbReference>
<keyword evidence="6 8" id="KW-0472">Membrane</keyword>
<dbReference type="PANTHER" id="PTHR13018">
    <property type="entry name" value="PROBABLE MEMBRANE PROTEIN DUF221-RELATED"/>
    <property type="match status" value="1"/>
</dbReference>
<feature type="compositionally biased region" description="Low complexity" evidence="7">
    <location>
        <begin position="843"/>
        <end position="861"/>
    </location>
</feature>
<dbReference type="InterPro" id="IPR027815">
    <property type="entry name" value="CSC1/OSCA1-like_cyt"/>
</dbReference>
<feature type="transmembrane region" description="Helical" evidence="8">
    <location>
        <begin position="134"/>
        <end position="154"/>
    </location>
</feature>
<gene>
    <name evidence="12" type="ORF">AMON00008_LOCUS10318</name>
</gene>
<keyword evidence="5 8" id="KW-1133">Transmembrane helix</keyword>
<keyword evidence="4 8" id="KW-0812">Transmembrane</keyword>
<feature type="region of interest" description="Disordered" evidence="7">
    <location>
        <begin position="710"/>
        <end position="751"/>
    </location>
</feature>
<feature type="region of interest" description="Disordered" evidence="7">
    <location>
        <begin position="770"/>
        <end position="1013"/>
    </location>
</feature>
<sequence length="1013" mass="110762">MGQGNAEFIAAALKALAVAVALYILFCVCRQRHPNVYEPRTRKAMPVIERLSRPSPPGCCAWLVPLVTLQLEDLARNSGSDAAARIAFQCTLGLAFLLLAVLSCAVLLPIYATAGGGSSGLERLTMMNVTEGCWRYWAIAITCWPASLAVYYMLHKGLSVIASIRVQEERRICNFHHQAVVTERIPPGSRSASAVKGYFELHSPGSVLYVQPIKDMGSKHEGLLHKYVDAWRGWKRAEAVEEEKPGKRHMIKTGCLGLCGRKVAAVPHYQAKCREHRRQIQEGIDRYDSLEGWSTAVVALNSMRAVAGLLENLKPGKEWGCVPAPHPREIYWSNMCKGRTRRQQLVRFIVATLLAVVVIIFFMPTLTLAQALCNLDELSRSVAWLSWVQNLPAWLRGFLQGLLPVIVVVVLNALVIPIMEFLARFSGAERFKVLHRRVMWYVFAHMIYNCFFILVASSSLFHHFQDVRDNPSRATAMLGRAIPRVSTFFTLYVMAQALLGAPSKLAMLPKVCIGLCKLRCRVKTDFEREEALEPSFDDFKIGVYYASDLFICVLCMSYSLIAPLASLFGLLYFALHVLTSKYLLNFYWKTSFNSGGALAVSAFRGVCIGMMVGQLVVVIALAWKYSFAAILVAPLVIVSFVAAILLPRYLHGSTAVQEGPFRSLYEELEVMGACPEGSRYLQQAQAAHHWSQPSYSPDFEDPVHDRFNWVTCEGSHPPKEVGHDALPPDEEQSDGRKPDGDVSRASTLCWSEHGTPERVSRWRLLAAEPDKQMQDSSDSEPGQSEDSSPTPSFGKHASVLAPFIGCTEPEAAAEQASQPPALGGEEPGGAEPGEPPSKRLLLGPPGNARAPAPGGADWGGAKSEPPTNRRPLGLGFNARAPAPGGAEPARAVHAEPRMLKPLPNTQLPALGGTEPGNLRALGIGPETQTKAPGCAKPEIAEETPRSRWRSLAVQTEPPGAQTHGQREDPGLAAAGGQPEQPSRWRSLGAQTDVHIGCNPADPSYSELLSNGRV</sequence>
<feature type="compositionally biased region" description="Polar residues" evidence="7">
    <location>
        <begin position="774"/>
        <end position="791"/>
    </location>
</feature>
<feature type="transmembrane region" description="Helical" evidence="8">
    <location>
        <begin position="595"/>
        <end position="621"/>
    </location>
</feature>
<feature type="transmembrane region" description="Helical" evidence="8">
    <location>
        <begin position="86"/>
        <end position="114"/>
    </location>
</feature>
<feature type="transmembrane region" description="Helical" evidence="8">
    <location>
        <begin position="549"/>
        <end position="575"/>
    </location>
</feature>
<evidence type="ECO:0008006" key="13">
    <source>
        <dbReference type="Google" id="ProtNLM"/>
    </source>
</evidence>
<organism evidence="12">
    <name type="scientific">Alexandrium monilatum</name>
    <dbReference type="NCBI Taxonomy" id="311494"/>
    <lineage>
        <taxon>Eukaryota</taxon>
        <taxon>Sar</taxon>
        <taxon>Alveolata</taxon>
        <taxon>Dinophyceae</taxon>
        <taxon>Gonyaulacales</taxon>
        <taxon>Pyrocystaceae</taxon>
        <taxon>Alexandrium</taxon>
    </lineage>
</organism>
<feature type="compositionally biased region" description="Low complexity" evidence="7">
    <location>
        <begin position="878"/>
        <end position="889"/>
    </location>
</feature>
<feature type="transmembrane region" description="Helical" evidence="8">
    <location>
        <begin position="393"/>
        <end position="418"/>
    </location>
</feature>
<feature type="compositionally biased region" description="Low complexity" evidence="7">
    <location>
        <begin position="808"/>
        <end position="824"/>
    </location>
</feature>
<feature type="compositionally biased region" description="Basic and acidic residues" evidence="7">
    <location>
        <begin position="733"/>
        <end position="742"/>
    </location>
</feature>
<feature type="transmembrane region" description="Helical" evidence="8">
    <location>
        <begin position="345"/>
        <end position="373"/>
    </location>
</feature>
<evidence type="ECO:0000256" key="7">
    <source>
        <dbReference type="SAM" id="MobiDB-lite"/>
    </source>
</evidence>
<feature type="domain" description="CSC1/OSCA1-like N-terminal transmembrane" evidence="10">
    <location>
        <begin position="8"/>
        <end position="156"/>
    </location>
</feature>
<comment type="subcellular location">
    <subcellularLocation>
        <location evidence="1">Membrane</location>
        <topology evidence="1">Multi-pass membrane protein</topology>
    </subcellularLocation>
</comment>
<feature type="domain" description="CSC1/OSCA1-like 7TM region" evidence="9">
    <location>
        <begin position="348"/>
        <end position="618"/>
    </location>
</feature>
<keyword evidence="3" id="KW-0813">Transport</keyword>
<evidence type="ECO:0000256" key="2">
    <source>
        <dbReference type="ARBA" id="ARBA00007779"/>
    </source>
</evidence>
<dbReference type="InterPro" id="IPR003864">
    <property type="entry name" value="CSC1/OSCA1-like_7TM"/>
</dbReference>
<evidence type="ECO:0000256" key="6">
    <source>
        <dbReference type="ARBA" id="ARBA00023136"/>
    </source>
</evidence>
<name>A0A7S4Q2T9_9DINO</name>
<dbReference type="EMBL" id="HBNR01015717">
    <property type="protein sequence ID" value="CAE4570699.1"/>
    <property type="molecule type" value="Transcribed_RNA"/>
</dbReference>
<dbReference type="GO" id="GO:0005227">
    <property type="term" value="F:calcium-activated cation channel activity"/>
    <property type="evidence" value="ECO:0007669"/>
    <property type="project" value="InterPro"/>
</dbReference>
<feature type="transmembrane region" description="Helical" evidence="8">
    <location>
        <begin position="438"/>
        <end position="461"/>
    </location>
</feature>
<dbReference type="GO" id="GO:0005886">
    <property type="term" value="C:plasma membrane"/>
    <property type="evidence" value="ECO:0007669"/>
    <property type="project" value="TreeGrafter"/>
</dbReference>
<proteinExistence type="inferred from homology"/>
<feature type="transmembrane region" description="Helical" evidence="8">
    <location>
        <begin position="481"/>
        <end position="501"/>
    </location>
</feature>
<dbReference type="PANTHER" id="PTHR13018:SF5">
    <property type="entry name" value="RE44586P"/>
    <property type="match status" value="1"/>
</dbReference>
<dbReference type="Pfam" id="PF14703">
    <property type="entry name" value="PHM7_cyt"/>
    <property type="match status" value="1"/>
</dbReference>
<dbReference type="Pfam" id="PF02714">
    <property type="entry name" value="RSN1_7TM"/>
    <property type="match status" value="1"/>
</dbReference>
<feature type="domain" description="CSC1/OSCA1-like cytosolic" evidence="11">
    <location>
        <begin position="180"/>
        <end position="334"/>
    </location>
</feature>
<evidence type="ECO:0000256" key="3">
    <source>
        <dbReference type="ARBA" id="ARBA00022448"/>
    </source>
</evidence>
<feature type="transmembrane region" description="Helical" evidence="8">
    <location>
        <begin position="6"/>
        <end position="26"/>
    </location>
</feature>